<dbReference type="SUPFAM" id="SSF51197">
    <property type="entry name" value="Clavaminate synthase-like"/>
    <property type="match status" value="1"/>
</dbReference>
<evidence type="ECO:0000256" key="1">
    <source>
        <dbReference type="SAM" id="MobiDB-lite"/>
    </source>
</evidence>
<dbReference type="InterPro" id="IPR027450">
    <property type="entry name" value="AlkB-like"/>
</dbReference>
<keyword evidence="3" id="KW-0560">Oxidoreductase</keyword>
<dbReference type="InterPro" id="IPR005123">
    <property type="entry name" value="Oxoglu/Fe-dep_dioxygenase_dom"/>
</dbReference>
<dbReference type="InterPro" id="IPR032854">
    <property type="entry name" value="ALKBH3"/>
</dbReference>
<organism evidence="3 4">
    <name type="scientific">Rhodococcus olei</name>
    <dbReference type="NCBI Taxonomy" id="2161675"/>
    <lineage>
        <taxon>Bacteria</taxon>
        <taxon>Bacillati</taxon>
        <taxon>Actinomycetota</taxon>
        <taxon>Actinomycetes</taxon>
        <taxon>Mycobacteriales</taxon>
        <taxon>Nocardiaceae</taxon>
        <taxon>Rhodococcus</taxon>
    </lineage>
</organism>
<dbReference type="PANTHER" id="PTHR31212:SF4">
    <property type="entry name" value="ALPHA-KETOGLUTARATE-DEPENDENT DIOXYGENASE ALKB HOMOLOG 3"/>
    <property type="match status" value="1"/>
</dbReference>
<sequence>MTDHPTLFPSEPKTPAGSPLGYGPDVVIDAGFRSAERIRLDENSWIEHVHGWLDGHEHLMRLLMDTASWEQRSRWMYNRTVQEPRHTAEYPVIAEAPRTSCTASPTPCPPHYGRPYTRLWMNWYRDHNDGAGWHADRPQHKLVETVIPVLGLGATRRFLIKPDGSGRSTVIETRGGDLVVMGGRSQTDYKHCVPKQKTVAGPRLSLNFSTEVNQSVPARATSRLHHP</sequence>
<dbReference type="EMBL" id="BAABFB010000052">
    <property type="protein sequence ID" value="GAA4483378.1"/>
    <property type="molecule type" value="Genomic_DNA"/>
</dbReference>
<proteinExistence type="predicted"/>
<reference evidence="4" key="1">
    <citation type="journal article" date="2019" name="Int. J. Syst. Evol. Microbiol.">
        <title>The Global Catalogue of Microorganisms (GCM) 10K type strain sequencing project: providing services to taxonomists for standard genome sequencing and annotation.</title>
        <authorList>
            <consortium name="The Broad Institute Genomics Platform"/>
            <consortium name="The Broad Institute Genome Sequencing Center for Infectious Disease"/>
            <person name="Wu L."/>
            <person name="Ma J."/>
        </authorList>
    </citation>
    <scope>NUCLEOTIDE SEQUENCE [LARGE SCALE GENOMIC DNA]</scope>
    <source>
        <strain evidence="4">JCM 32206</strain>
    </source>
</reference>
<evidence type="ECO:0000313" key="4">
    <source>
        <dbReference type="Proteomes" id="UP001501183"/>
    </source>
</evidence>
<dbReference type="PROSITE" id="PS51471">
    <property type="entry name" value="FE2OG_OXY"/>
    <property type="match status" value="1"/>
</dbReference>
<evidence type="ECO:0000313" key="3">
    <source>
        <dbReference type="EMBL" id="GAA4483378.1"/>
    </source>
</evidence>
<comment type="caution">
    <text evidence="3">The sequence shown here is derived from an EMBL/GenBank/DDBJ whole genome shotgun (WGS) entry which is preliminary data.</text>
</comment>
<dbReference type="Proteomes" id="UP001501183">
    <property type="component" value="Unassembled WGS sequence"/>
</dbReference>
<dbReference type="Pfam" id="PF13532">
    <property type="entry name" value="2OG-FeII_Oxy_2"/>
    <property type="match status" value="1"/>
</dbReference>
<keyword evidence="4" id="KW-1185">Reference proteome</keyword>
<gene>
    <name evidence="3" type="ORF">GCM10023094_34850</name>
</gene>
<dbReference type="Gene3D" id="2.60.120.590">
    <property type="entry name" value="Alpha-ketoglutarate-dependent dioxygenase AlkB-like"/>
    <property type="match status" value="1"/>
</dbReference>
<name>A0ABP8PAS0_9NOCA</name>
<keyword evidence="3" id="KW-0223">Dioxygenase</keyword>
<feature type="region of interest" description="Disordered" evidence="1">
    <location>
        <begin position="1"/>
        <end position="22"/>
    </location>
</feature>
<dbReference type="GO" id="GO:0051213">
    <property type="term" value="F:dioxygenase activity"/>
    <property type="evidence" value="ECO:0007669"/>
    <property type="project" value="UniProtKB-KW"/>
</dbReference>
<feature type="domain" description="Fe2OG dioxygenase" evidence="2">
    <location>
        <begin position="114"/>
        <end position="212"/>
    </location>
</feature>
<dbReference type="InterPro" id="IPR037151">
    <property type="entry name" value="AlkB-like_sf"/>
</dbReference>
<evidence type="ECO:0000259" key="2">
    <source>
        <dbReference type="PROSITE" id="PS51471"/>
    </source>
</evidence>
<protein>
    <submittedName>
        <fullName evidence="3">Alpha-ketoglutarate-dependent dioxygenase AlkB</fullName>
    </submittedName>
</protein>
<dbReference type="PANTHER" id="PTHR31212">
    <property type="entry name" value="ALPHA-KETOGLUTARATE-DEPENDENT DIOXYGENASE ALKB HOMOLOG 3"/>
    <property type="match status" value="1"/>
</dbReference>
<accession>A0ABP8PAS0</accession>